<feature type="domain" description="LNS2/PITP" evidence="1">
    <location>
        <begin position="127"/>
        <end position="232"/>
    </location>
</feature>
<organism evidence="2 3">
    <name type="scientific">Morella rubra</name>
    <name type="common">Chinese bayberry</name>
    <dbReference type="NCBI Taxonomy" id="262757"/>
    <lineage>
        <taxon>Eukaryota</taxon>
        <taxon>Viridiplantae</taxon>
        <taxon>Streptophyta</taxon>
        <taxon>Embryophyta</taxon>
        <taxon>Tracheophyta</taxon>
        <taxon>Spermatophyta</taxon>
        <taxon>Magnoliopsida</taxon>
        <taxon>eudicotyledons</taxon>
        <taxon>Gunneridae</taxon>
        <taxon>Pentapetalae</taxon>
        <taxon>rosids</taxon>
        <taxon>fabids</taxon>
        <taxon>Fagales</taxon>
        <taxon>Myricaceae</taxon>
        <taxon>Morella</taxon>
    </lineage>
</organism>
<protein>
    <submittedName>
        <fullName evidence="2">Phosphatidate phosphatase PAH2</fullName>
    </submittedName>
</protein>
<dbReference type="InterPro" id="IPR036412">
    <property type="entry name" value="HAD-like_sf"/>
</dbReference>
<evidence type="ECO:0000313" key="3">
    <source>
        <dbReference type="Proteomes" id="UP000516437"/>
    </source>
</evidence>
<comment type="caution">
    <text evidence="2">The sequence shown here is derived from an EMBL/GenBank/DDBJ whole genome shotgun (WGS) entry which is preliminary data.</text>
</comment>
<evidence type="ECO:0000313" key="2">
    <source>
        <dbReference type="EMBL" id="KAB1220361.1"/>
    </source>
</evidence>
<sequence length="232" mass="26049">MTFRKWPPHLMRRSIKSEGCLWGKLEDLAFLFQEIKFKEWYAASLNDARASEAENASESSVGMDGSNTVPKPKLEKMMKAMTPTSEQLASLNLKEGKNIVTFTFSTAMLGKQQVDARIYLWKWNTRIVISDVDGTITKSDVLGQFMPLVGIDWSQTGVAHLFTAIKENGYQLLFLSARAISQAYHTRQFLFNLKQDGKALPEGPVVISPDGLFPSLYREDNMGSDSSLLNNI</sequence>
<dbReference type="Pfam" id="PF08235">
    <property type="entry name" value="LNS2"/>
    <property type="match status" value="1"/>
</dbReference>
<dbReference type="InterPro" id="IPR031315">
    <property type="entry name" value="LNS2/PITP"/>
</dbReference>
<accession>A0A6A1W577</accession>
<dbReference type="InterPro" id="IPR013209">
    <property type="entry name" value="LNS2"/>
</dbReference>
<proteinExistence type="predicted"/>
<dbReference type="AlphaFoldDB" id="A0A6A1W577"/>
<dbReference type="GO" id="GO:0008195">
    <property type="term" value="F:phosphatidate phosphatase activity"/>
    <property type="evidence" value="ECO:0007669"/>
    <property type="project" value="TreeGrafter"/>
</dbReference>
<name>A0A6A1W577_9ROSI</name>
<dbReference type="PANTHER" id="PTHR12181">
    <property type="entry name" value="LIPIN"/>
    <property type="match status" value="1"/>
</dbReference>
<dbReference type="InterPro" id="IPR026058">
    <property type="entry name" value="LIPIN"/>
</dbReference>
<gene>
    <name evidence="2" type="ORF">CJ030_MR3G009821</name>
</gene>
<dbReference type="SMART" id="SM00775">
    <property type="entry name" value="LNS2"/>
    <property type="match status" value="1"/>
</dbReference>
<dbReference type="EMBL" id="RXIC02000021">
    <property type="protein sequence ID" value="KAB1220361.1"/>
    <property type="molecule type" value="Genomic_DNA"/>
</dbReference>
<dbReference type="Proteomes" id="UP000516437">
    <property type="component" value="Chromosome 3"/>
</dbReference>
<dbReference type="OrthoDB" id="4567at2759"/>
<reference evidence="2 3" key="1">
    <citation type="journal article" date="2019" name="Plant Biotechnol. J.">
        <title>The red bayberry genome and genetic basis of sex determination.</title>
        <authorList>
            <person name="Jia H.M."/>
            <person name="Jia H.J."/>
            <person name="Cai Q.L."/>
            <person name="Wang Y."/>
            <person name="Zhao H.B."/>
            <person name="Yang W.F."/>
            <person name="Wang G.Y."/>
            <person name="Li Y.H."/>
            <person name="Zhan D.L."/>
            <person name="Shen Y.T."/>
            <person name="Niu Q.F."/>
            <person name="Chang L."/>
            <person name="Qiu J."/>
            <person name="Zhao L."/>
            <person name="Xie H.B."/>
            <person name="Fu W.Y."/>
            <person name="Jin J."/>
            <person name="Li X.W."/>
            <person name="Jiao Y."/>
            <person name="Zhou C.C."/>
            <person name="Tu T."/>
            <person name="Chai C.Y."/>
            <person name="Gao J.L."/>
            <person name="Fan L.J."/>
            <person name="van de Weg E."/>
            <person name="Wang J.Y."/>
            <person name="Gao Z.S."/>
        </authorList>
    </citation>
    <scope>NUCLEOTIDE SEQUENCE [LARGE SCALE GENOMIC DNA]</scope>
    <source>
        <tissue evidence="2">Leaves</tissue>
    </source>
</reference>
<dbReference type="PANTHER" id="PTHR12181:SF12">
    <property type="entry name" value="PHOSPHATIDATE PHOSPHATASE"/>
    <property type="match status" value="1"/>
</dbReference>
<keyword evidence="3" id="KW-1185">Reference proteome</keyword>
<dbReference type="SUPFAM" id="SSF56784">
    <property type="entry name" value="HAD-like"/>
    <property type="match status" value="1"/>
</dbReference>
<evidence type="ECO:0000259" key="1">
    <source>
        <dbReference type="SMART" id="SM00775"/>
    </source>
</evidence>